<evidence type="ECO:0000313" key="4">
    <source>
        <dbReference type="Proteomes" id="UP000016511"/>
    </source>
</evidence>
<evidence type="ECO:0000256" key="1">
    <source>
        <dbReference type="ARBA" id="ARBA00007734"/>
    </source>
</evidence>
<dbReference type="PROSITE" id="PS00922">
    <property type="entry name" value="TRANSGLYCOSYLASE"/>
    <property type="match status" value="1"/>
</dbReference>
<proteinExistence type="inferred from homology"/>
<reference evidence="3 4" key="1">
    <citation type="submission" date="2013-08" db="EMBL/GenBank/DDBJ databases">
        <authorList>
            <person name="Weinstock G."/>
            <person name="Sodergren E."/>
            <person name="Wylie T."/>
            <person name="Fulton L."/>
            <person name="Fulton R."/>
            <person name="Fronick C."/>
            <person name="O'Laughlin M."/>
            <person name="Godfrey J."/>
            <person name="Miner T."/>
            <person name="Herter B."/>
            <person name="Appelbaum E."/>
            <person name="Cordes M."/>
            <person name="Lek S."/>
            <person name="Wollam A."/>
            <person name="Pepin K.H."/>
            <person name="Palsikar V.B."/>
            <person name="Mitreva M."/>
            <person name="Wilson R.K."/>
        </authorList>
    </citation>
    <scope>NUCLEOTIDE SEQUENCE [LARGE SCALE GENOMIC DNA]</scope>
    <source>
        <strain evidence="3 4">ATCC 12856</strain>
    </source>
</reference>
<keyword evidence="4" id="KW-1185">Reference proteome</keyword>
<dbReference type="GO" id="GO:0016020">
    <property type="term" value="C:membrane"/>
    <property type="evidence" value="ECO:0007669"/>
    <property type="project" value="InterPro"/>
</dbReference>
<gene>
    <name evidence="3" type="ORF">HMPREF0083_05418</name>
</gene>
<dbReference type="InterPro" id="IPR008258">
    <property type="entry name" value="Transglycosylase_SLT_dom_1"/>
</dbReference>
<feature type="domain" description="Transglycosylase SLT" evidence="2">
    <location>
        <begin position="141"/>
        <end position="247"/>
    </location>
</feature>
<dbReference type="GO" id="GO:0000270">
    <property type="term" value="P:peptidoglycan metabolic process"/>
    <property type="evidence" value="ECO:0007669"/>
    <property type="project" value="InterPro"/>
</dbReference>
<dbReference type="InterPro" id="IPR000189">
    <property type="entry name" value="Transglyc_AS"/>
</dbReference>
<dbReference type="AlphaFoldDB" id="U1WUV1"/>
<dbReference type="Pfam" id="PF01464">
    <property type="entry name" value="SLT"/>
    <property type="match status" value="1"/>
</dbReference>
<dbReference type="PANTHER" id="PTHR37423:SF2">
    <property type="entry name" value="MEMBRANE-BOUND LYTIC MUREIN TRANSGLYCOSYLASE C"/>
    <property type="match status" value="1"/>
</dbReference>
<dbReference type="STRING" id="649747.HMPREF0083_05418"/>
<dbReference type="PANTHER" id="PTHR37423">
    <property type="entry name" value="SOLUBLE LYTIC MUREIN TRANSGLYCOSYLASE-RELATED"/>
    <property type="match status" value="1"/>
</dbReference>
<dbReference type="InterPro" id="IPR023346">
    <property type="entry name" value="Lysozyme-like_dom_sf"/>
</dbReference>
<name>U1WUV1_ANEAE</name>
<dbReference type="Proteomes" id="UP000016511">
    <property type="component" value="Unassembled WGS sequence"/>
</dbReference>
<sequence>MIREGNTRMEVASPNWFSDSIILSMAEKNPKLRQKLGQEMLGGQSVAFADMLAAAVKDEAVSLAIDPNRQQSTSDWLMGLMAASSRVAADVGQTIEGSQKMSSSSLPAAFTARKIATPVNPYAQAVSPMTSGRAGIDGAVARAAERYGVPEKLLRAVIHQESGFNPMVRSSAGAMGLMQLMPGTAASLGVKNPFDIEENVDGGTRYLKSLLDRYNGNVELSLAAYNAGPGNVKKYGGIPPFKETQNYVRKITAMLV</sequence>
<protein>
    <submittedName>
        <fullName evidence="3">Transglycosylase SLT domain protein</fullName>
    </submittedName>
</protein>
<dbReference type="PATRIC" id="fig|649747.3.peg.4867"/>
<dbReference type="CDD" id="cd00254">
    <property type="entry name" value="LT-like"/>
    <property type="match status" value="1"/>
</dbReference>
<dbReference type="eggNOG" id="COG0741">
    <property type="taxonomic scope" value="Bacteria"/>
</dbReference>
<dbReference type="SUPFAM" id="SSF53955">
    <property type="entry name" value="Lysozyme-like"/>
    <property type="match status" value="1"/>
</dbReference>
<dbReference type="GO" id="GO:0008933">
    <property type="term" value="F:peptidoglycan lytic transglycosylase activity"/>
    <property type="evidence" value="ECO:0007669"/>
    <property type="project" value="InterPro"/>
</dbReference>
<dbReference type="EMBL" id="AWSJ01000339">
    <property type="protein sequence ID" value="ERI06018.1"/>
    <property type="molecule type" value="Genomic_DNA"/>
</dbReference>
<comment type="caution">
    <text evidence="3">The sequence shown here is derived from an EMBL/GenBank/DDBJ whole genome shotgun (WGS) entry which is preliminary data.</text>
</comment>
<dbReference type="Gene3D" id="1.10.530.10">
    <property type="match status" value="1"/>
</dbReference>
<evidence type="ECO:0000259" key="2">
    <source>
        <dbReference type="Pfam" id="PF01464"/>
    </source>
</evidence>
<accession>U1WUV1</accession>
<comment type="similarity">
    <text evidence="1">Belongs to the transglycosylase Slt family.</text>
</comment>
<dbReference type="HOGENOM" id="CLU_065765_4_1_9"/>
<evidence type="ECO:0000313" key="3">
    <source>
        <dbReference type="EMBL" id="ERI06018.1"/>
    </source>
</evidence>
<organism evidence="3 4">
    <name type="scientific">Aneurinibacillus aneurinilyticus ATCC 12856</name>
    <dbReference type="NCBI Taxonomy" id="649747"/>
    <lineage>
        <taxon>Bacteria</taxon>
        <taxon>Bacillati</taxon>
        <taxon>Bacillota</taxon>
        <taxon>Bacilli</taxon>
        <taxon>Bacillales</taxon>
        <taxon>Paenibacillaceae</taxon>
        <taxon>Aneurinibacillus group</taxon>
        <taxon>Aneurinibacillus</taxon>
    </lineage>
</organism>